<evidence type="ECO:0000313" key="1">
    <source>
        <dbReference type="EMBL" id="EAY30674.1"/>
    </source>
</evidence>
<comment type="caution">
    <text evidence="1">The sequence shown here is derived from an EMBL/GenBank/DDBJ whole genome shotgun (WGS) entry which is preliminary data.</text>
</comment>
<name>A1ZGQ7_MICM2</name>
<dbReference type="Proteomes" id="UP000004095">
    <property type="component" value="Unassembled WGS sequence"/>
</dbReference>
<accession>A1ZGQ7</accession>
<dbReference type="EMBL" id="AAWS01000006">
    <property type="protein sequence ID" value="EAY30674.1"/>
    <property type="molecule type" value="Genomic_DNA"/>
</dbReference>
<sequence length="37" mass="4307">MTEMNLLQLKKPFGKQALFGKRLFFYATLDGFNIILV</sequence>
<organism evidence="1 2">
    <name type="scientific">Microscilla marina ATCC 23134</name>
    <dbReference type="NCBI Taxonomy" id="313606"/>
    <lineage>
        <taxon>Bacteria</taxon>
        <taxon>Pseudomonadati</taxon>
        <taxon>Bacteroidota</taxon>
        <taxon>Cytophagia</taxon>
        <taxon>Cytophagales</taxon>
        <taxon>Microscillaceae</taxon>
        <taxon>Microscilla</taxon>
    </lineage>
</organism>
<dbReference type="AlphaFoldDB" id="A1ZGQ7"/>
<gene>
    <name evidence="1" type="ORF">M23134_03312</name>
</gene>
<reference evidence="1 2" key="1">
    <citation type="submission" date="2007-01" db="EMBL/GenBank/DDBJ databases">
        <authorList>
            <person name="Haygood M."/>
            <person name="Podell S."/>
            <person name="Anderson C."/>
            <person name="Hopkinson B."/>
            <person name="Roe K."/>
            <person name="Barbeau K."/>
            <person name="Gaasterland T."/>
            <person name="Ferriera S."/>
            <person name="Johnson J."/>
            <person name="Kravitz S."/>
            <person name="Beeson K."/>
            <person name="Sutton G."/>
            <person name="Rogers Y.-H."/>
            <person name="Friedman R."/>
            <person name="Frazier M."/>
            <person name="Venter J.C."/>
        </authorList>
    </citation>
    <scope>NUCLEOTIDE SEQUENCE [LARGE SCALE GENOMIC DNA]</scope>
    <source>
        <strain evidence="1 2">ATCC 23134</strain>
    </source>
</reference>
<evidence type="ECO:0000313" key="2">
    <source>
        <dbReference type="Proteomes" id="UP000004095"/>
    </source>
</evidence>
<proteinExistence type="predicted"/>
<keyword evidence="2" id="KW-1185">Reference proteome</keyword>
<protein>
    <submittedName>
        <fullName evidence="1">Uncharacterized protein</fullName>
    </submittedName>
</protein>